<sequence>MAPKNNSTTRNGQKRGVRVPKGTKRSSKTPVTPKQKTPPSKGRSAIKKGEDRPISKFEERRAVKLQRELDGIITDMRQASDIYGSLLRDIVTVRGRLEDLTDIILCEQTIGELREASKSLREDEPEVWKKLVPDVVPDLVFSPSPSPSPKPKVTPSGKRKADDGGDVEFKTPSKKPKVVSPTLTAASSRPRRTTTPAKTA</sequence>
<feature type="compositionally biased region" description="Low complexity" evidence="1">
    <location>
        <begin position="28"/>
        <end position="41"/>
    </location>
</feature>
<gene>
    <name evidence="2" type="ORF">CLAFUR5_12033</name>
</gene>
<dbReference type="KEGG" id="ffu:CLAFUR5_12033"/>
<feature type="region of interest" description="Disordered" evidence="1">
    <location>
        <begin position="1"/>
        <end position="59"/>
    </location>
</feature>
<dbReference type="GeneID" id="71991911"/>
<accession>A0A9Q8PHR5</accession>
<feature type="compositionally biased region" description="Basic and acidic residues" evidence="1">
    <location>
        <begin position="159"/>
        <end position="171"/>
    </location>
</feature>
<feature type="region of interest" description="Disordered" evidence="1">
    <location>
        <begin position="138"/>
        <end position="200"/>
    </location>
</feature>
<protein>
    <submittedName>
        <fullName evidence="2">Uncharacterized protein</fullName>
    </submittedName>
</protein>
<keyword evidence="3" id="KW-1185">Reference proteome</keyword>
<reference evidence="2" key="2">
    <citation type="journal article" date="2022" name="Microb. Genom.">
        <title>A chromosome-scale genome assembly of the tomato pathogen Cladosporium fulvum reveals a compartmentalized genome architecture and the presence of a dispensable chromosome.</title>
        <authorList>
            <person name="Zaccaron A.Z."/>
            <person name="Chen L.H."/>
            <person name="Samaras A."/>
            <person name="Stergiopoulos I."/>
        </authorList>
    </citation>
    <scope>NUCLEOTIDE SEQUENCE</scope>
    <source>
        <strain evidence="2">Race5_Kim</strain>
    </source>
</reference>
<evidence type="ECO:0000313" key="3">
    <source>
        <dbReference type="Proteomes" id="UP000756132"/>
    </source>
</evidence>
<dbReference type="Proteomes" id="UP000756132">
    <property type="component" value="Chromosome 10"/>
</dbReference>
<name>A0A9Q8PHR5_PASFU</name>
<dbReference type="RefSeq" id="XP_047767003.1">
    <property type="nucleotide sequence ID" value="XM_047911181.1"/>
</dbReference>
<feature type="compositionally biased region" description="Basic residues" evidence="1">
    <location>
        <begin position="12"/>
        <end position="27"/>
    </location>
</feature>
<evidence type="ECO:0000313" key="2">
    <source>
        <dbReference type="EMBL" id="UJO22637.1"/>
    </source>
</evidence>
<proteinExistence type="predicted"/>
<dbReference type="EMBL" id="CP090172">
    <property type="protein sequence ID" value="UJO22637.1"/>
    <property type="molecule type" value="Genomic_DNA"/>
</dbReference>
<evidence type="ECO:0000256" key="1">
    <source>
        <dbReference type="SAM" id="MobiDB-lite"/>
    </source>
</evidence>
<feature type="compositionally biased region" description="Basic and acidic residues" evidence="1">
    <location>
        <begin position="47"/>
        <end position="59"/>
    </location>
</feature>
<organism evidence="2 3">
    <name type="scientific">Passalora fulva</name>
    <name type="common">Tomato leaf mold</name>
    <name type="synonym">Cladosporium fulvum</name>
    <dbReference type="NCBI Taxonomy" id="5499"/>
    <lineage>
        <taxon>Eukaryota</taxon>
        <taxon>Fungi</taxon>
        <taxon>Dikarya</taxon>
        <taxon>Ascomycota</taxon>
        <taxon>Pezizomycotina</taxon>
        <taxon>Dothideomycetes</taxon>
        <taxon>Dothideomycetidae</taxon>
        <taxon>Mycosphaerellales</taxon>
        <taxon>Mycosphaerellaceae</taxon>
        <taxon>Fulvia</taxon>
    </lineage>
</organism>
<dbReference type="AlphaFoldDB" id="A0A9Q8PHR5"/>
<reference evidence="2" key="1">
    <citation type="submission" date="2021-12" db="EMBL/GenBank/DDBJ databases">
        <authorList>
            <person name="Zaccaron A."/>
            <person name="Stergiopoulos I."/>
        </authorList>
    </citation>
    <scope>NUCLEOTIDE SEQUENCE</scope>
    <source>
        <strain evidence="2">Race5_Kim</strain>
    </source>
</reference>
<feature type="compositionally biased region" description="Low complexity" evidence="1">
    <location>
        <begin position="178"/>
        <end position="200"/>
    </location>
</feature>
<feature type="compositionally biased region" description="Polar residues" evidence="1">
    <location>
        <begin position="1"/>
        <end position="11"/>
    </location>
</feature>